<accession>A0ABR9AJY9</accession>
<comment type="caution">
    <text evidence="1">The sequence shown here is derived from an EMBL/GenBank/DDBJ whole genome shotgun (WGS) entry which is preliminary data.</text>
</comment>
<name>A0ABR9AJY9_9BACT</name>
<sequence length="546" mass="62683">MILNMKKYFFTIICLVIVQNTIAQSLPIGFPILDDYLRRCQLMGELDSDISFAIRPLYPRLISKYNDTYQILNLLEEDSIGKSDFQKRFLKGKGRVQLLPFVFYSEWNSHNPYPQVSPLIPNHGFQVFASTGAYLEAGPLSVQLQPEVLWAQNKKYEIGIEKSYSTEYLEMFGESAYSKFLPGQSSVRLNYGAFSLGLSTENIWWGPGQYNALLFSNNAFGFEHLTFNTRKPAKTFLGSFEGQIIAGYLKGAEFRSNVSFLSGYRNEDRYLNGILISYMPKWIPGLSLGISRVYQQYESFRGETFKDYFPIFSPFQKTKSGFGHDADGRDQQATVFARWMIPEGNAEVYFEFGRRDHEAKWRGVLLNPEHARAFLIGFGKIFPISNGDHIQTRFEMFHQQESINILARYDGTGGGSNWGGHVPVRHGFTNYGQMIGPGIGPSSNIQTIEGAWFNGIKRIGLRIDRLNRHQDIYVKKFNDLTPEQRWVDLALGLFGDWKFDRLLVSSQLNFIKSFNYEWQLENPDAINPKGKDVFNFQGNIKSIYLF</sequence>
<proteinExistence type="predicted"/>
<protein>
    <recommendedName>
        <fullName evidence="3">Capsule assembly protein Wzi</fullName>
    </recommendedName>
</protein>
<dbReference type="InterPro" id="IPR038636">
    <property type="entry name" value="Wzi_sf"/>
</dbReference>
<keyword evidence="2" id="KW-1185">Reference proteome</keyword>
<dbReference type="Gene3D" id="2.40.160.130">
    <property type="entry name" value="Capsule assembly protein Wzi"/>
    <property type="match status" value="1"/>
</dbReference>
<organism evidence="1 2">
    <name type="scientific">Echinicola arenosa</name>
    <dbReference type="NCBI Taxonomy" id="2774144"/>
    <lineage>
        <taxon>Bacteria</taxon>
        <taxon>Pseudomonadati</taxon>
        <taxon>Bacteroidota</taxon>
        <taxon>Cytophagia</taxon>
        <taxon>Cytophagales</taxon>
        <taxon>Cyclobacteriaceae</taxon>
        <taxon>Echinicola</taxon>
    </lineage>
</organism>
<evidence type="ECO:0008006" key="3">
    <source>
        <dbReference type="Google" id="ProtNLM"/>
    </source>
</evidence>
<dbReference type="Proteomes" id="UP000647133">
    <property type="component" value="Unassembled WGS sequence"/>
</dbReference>
<dbReference type="InterPro" id="IPR026950">
    <property type="entry name" value="Caps_assemb_Wzi"/>
</dbReference>
<evidence type="ECO:0000313" key="2">
    <source>
        <dbReference type="Proteomes" id="UP000647133"/>
    </source>
</evidence>
<dbReference type="EMBL" id="JACYTQ010000003">
    <property type="protein sequence ID" value="MBD8489082.1"/>
    <property type="molecule type" value="Genomic_DNA"/>
</dbReference>
<reference evidence="1 2" key="1">
    <citation type="submission" date="2020-09" db="EMBL/GenBank/DDBJ databases">
        <title>Echinicola sp. CAU 1574 isolated from sand of Sido Beach.</title>
        <authorList>
            <person name="Kim W."/>
        </authorList>
    </citation>
    <scope>NUCLEOTIDE SEQUENCE [LARGE SCALE GENOMIC DNA]</scope>
    <source>
        <strain evidence="1 2">CAU 1574</strain>
    </source>
</reference>
<gene>
    <name evidence="1" type="ORF">IFO69_10020</name>
</gene>
<evidence type="ECO:0000313" key="1">
    <source>
        <dbReference type="EMBL" id="MBD8489082.1"/>
    </source>
</evidence>
<dbReference type="Pfam" id="PF14052">
    <property type="entry name" value="Caps_assemb_Wzi"/>
    <property type="match status" value="1"/>
</dbReference>